<keyword evidence="1" id="KW-0472">Membrane</keyword>
<keyword evidence="1" id="KW-0812">Transmembrane</keyword>
<accession>A0A6M3ZQ16</accession>
<feature type="transmembrane region" description="Helical" evidence="1">
    <location>
        <begin position="161"/>
        <end position="179"/>
    </location>
</feature>
<dbReference type="Proteomes" id="UP000501648">
    <property type="component" value="Chromosome"/>
</dbReference>
<keyword evidence="1" id="KW-1133">Transmembrane helix</keyword>
<dbReference type="PANTHER" id="PTHR37312">
    <property type="entry name" value="MEMBRANE-BOUND ACYLTRANSFERASE YKRP-RELATED"/>
    <property type="match status" value="1"/>
</dbReference>
<evidence type="ECO:0000313" key="3">
    <source>
        <dbReference type="EMBL" id="QJQ00707.1"/>
    </source>
</evidence>
<feature type="transmembrane region" description="Helical" evidence="1">
    <location>
        <begin position="191"/>
        <end position="209"/>
    </location>
</feature>
<evidence type="ECO:0000259" key="2">
    <source>
        <dbReference type="Pfam" id="PF01757"/>
    </source>
</evidence>
<dbReference type="EMBL" id="CP008956">
    <property type="protein sequence ID" value="QJQ00707.1"/>
    <property type="molecule type" value="Genomic_DNA"/>
</dbReference>
<dbReference type="Pfam" id="PF01757">
    <property type="entry name" value="Acyl_transf_3"/>
    <property type="match status" value="1"/>
</dbReference>
<sequence length="311" mass="33738">MAKGLCLILMIAGHTKGINQTLYHLIYSFHMPAFFIISGMTHGASKSDIGSQIWSKFKRLIIPAWIFGLINGIPFLFRLIRGGMGSSEFLSRLIGTLTGAAQVSDTFNCTPLWFLYAMFLVYVFEAIAASVLVARARVVLAAAIVVLLCVDPLSYQSLAPVQVKYALTGILFFQLGVLLKDALVAPKEGNTGLWLLVSFLAWILPASYSPTLGLNSGNLGAGYWVLLSLFVALAGTFFIIKLCQMMPPMALLQKLAQVSLPVVGLNYLIEQRLNVYLTGGSLFLVETLILVAIAFATLKGGRVGRALNGRI</sequence>
<name>A0A6M3ZQ16_9BURK</name>
<dbReference type="InterPro" id="IPR052734">
    <property type="entry name" value="Nod_factor_acetyltransferase"/>
</dbReference>
<feature type="transmembrane region" description="Helical" evidence="1">
    <location>
        <begin position="27"/>
        <end position="45"/>
    </location>
</feature>
<reference evidence="3 4" key="1">
    <citation type="journal article" date="2012" name="J. Bacteriol.">
        <title>Genome sequence of the pathogenic Herbaspirillum seropedicae strain Os34, isolated from rice roots.</title>
        <authorList>
            <person name="Ye W."/>
            <person name="Ye S."/>
            <person name="Liu J."/>
            <person name="Chang S."/>
            <person name="Chen M."/>
            <person name="Zhu B."/>
            <person name="Guo L."/>
            <person name="An Q."/>
        </authorList>
    </citation>
    <scope>NUCLEOTIDE SEQUENCE [LARGE SCALE GENOMIC DNA]</scope>
    <source>
        <strain evidence="3 4">Os34</strain>
    </source>
</reference>
<feature type="transmembrane region" description="Helical" evidence="1">
    <location>
        <begin position="113"/>
        <end position="133"/>
    </location>
</feature>
<dbReference type="PANTHER" id="PTHR37312:SF1">
    <property type="entry name" value="MEMBRANE-BOUND ACYLTRANSFERASE YKRP-RELATED"/>
    <property type="match status" value="1"/>
</dbReference>
<feature type="domain" description="Acyltransferase 3" evidence="2">
    <location>
        <begin position="2"/>
        <end position="296"/>
    </location>
</feature>
<feature type="transmembrane region" description="Helical" evidence="1">
    <location>
        <begin position="275"/>
        <end position="298"/>
    </location>
</feature>
<dbReference type="GO" id="GO:0016747">
    <property type="term" value="F:acyltransferase activity, transferring groups other than amino-acyl groups"/>
    <property type="evidence" value="ECO:0007669"/>
    <property type="project" value="InterPro"/>
</dbReference>
<evidence type="ECO:0000313" key="4">
    <source>
        <dbReference type="Proteomes" id="UP000501648"/>
    </source>
</evidence>
<gene>
    <name evidence="3" type="ORF">C798_10845</name>
</gene>
<organism evidence="3 4">
    <name type="scientific">Herbaspirillum rubrisubalbicans Os34</name>
    <dbReference type="NCBI Taxonomy" id="1235827"/>
    <lineage>
        <taxon>Bacteria</taxon>
        <taxon>Pseudomonadati</taxon>
        <taxon>Pseudomonadota</taxon>
        <taxon>Betaproteobacteria</taxon>
        <taxon>Burkholderiales</taxon>
        <taxon>Oxalobacteraceae</taxon>
        <taxon>Herbaspirillum</taxon>
    </lineage>
</organism>
<protein>
    <recommendedName>
        <fullName evidence="2">Acyltransferase 3 domain-containing protein</fullName>
    </recommendedName>
</protein>
<dbReference type="AlphaFoldDB" id="A0A6M3ZQ16"/>
<feature type="transmembrane region" description="Helical" evidence="1">
    <location>
        <begin position="221"/>
        <end position="239"/>
    </location>
</feature>
<dbReference type="InterPro" id="IPR002656">
    <property type="entry name" value="Acyl_transf_3_dom"/>
</dbReference>
<evidence type="ECO:0000256" key="1">
    <source>
        <dbReference type="SAM" id="Phobius"/>
    </source>
</evidence>
<feature type="transmembrane region" description="Helical" evidence="1">
    <location>
        <begin position="57"/>
        <end position="80"/>
    </location>
</feature>
<proteinExistence type="predicted"/>